<reference evidence="7" key="2">
    <citation type="journal article" date="2021" name="Microbiome">
        <title>Successional dynamics and alternative stable states in a saline activated sludge microbial community over 9 years.</title>
        <authorList>
            <person name="Wang Y."/>
            <person name="Ye J."/>
            <person name="Ju F."/>
            <person name="Liu L."/>
            <person name="Boyd J.A."/>
            <person name="Deng Y."/>
            <person name="Parks D.H."/>
            <person name="Jiang X."/>
            <person name="Yin X."/>
            <person name="Woodcroft B.J."/>
            <person name="Tyson G.W."/>
            <person name="Hugenholtz P."/>
            <person name="Polz M.F."/>
            <person name="Zhang T."/>
        </authorList>
    </citation>
    <scope>NUCLEOTIDE SEQUENCE</scope>
    <source>
        <strain evidence="7">HKST-UBA02</strain>
    </source>
</reference>
<dbReference type="InterPro" id="IPR011761">
    <property type="entry name" value="ATP-grasp"/>
</dbReference>
<dbReference type="GO" id="GO:0016874">
    <property type="term" value="F:ligase activity"/>
    <property type="evidence" value="ECO:0007669"/>
    <property type="project" value="UniProtKB-KW"/>
</dbReference>
<keyword evidence="3" id="KW-0658">Purine biosynthesis</keyword>
<evidence type="ECO:0000256" key="2">
    <source>
        <dbReference type="ARBA" id="ARBA00022741"/>
    </source>
</evidence>
<dbReference type="PROSITE" id="PS50975">
    <property type="entry name" value="ATP_GRASP"/>
    <property type="match status" value="1"/>
</dbReference>
<dbReference type="SUPFAM" id="SSF56059">
    <property type="entry name" value="Glutathione synthetase ATP-binding domain-like"/>
    <property type="match status" value="1"/>
</dbReference>
<evidence type="ECO:0000259" key="6">
    <source>
        <dbReference type="PROSITE" id="PS50975"/>
    </source>
</evidence>
<protein>
    <submittedName>
        <fullName evidence="7">ATP-grasp domain-containing protein</fullName>
    </submittedName>
</protein>
<dbReference type="GO" id="GO:0006164">
    <property type="term" value="P:purine nucleotide biosynthetic process"/>
    <property type="evidence" value="ECO:0007669"/>
    <property type="project" value="UniProtKB-KW"/>
</dbReference>
<accession>A0A956N9A0</accession>
<dbReference type="SMART" id="SM01209">
    <property type="entry name" value="GARS_A"/>
    <property type="match status" value="1"/>
</dbReference>
<organism evidence="7 8">
    <name type="scientific">Eiseniibacteriota bacterium</name>
    <dbReference type="NCBI Taxonomy" id="2212470"/>
    <lineage>
        <taxon>Bacteria</taxon>
        <taxon>Candidatus Eiseniibacteriota</taxon>
    </lineage>
</organism>
<dbReference type="EMBL" id="JAGQHS010000008">
    <property type="protein sequence ID" value="MCA9754736.1"/>
    <property type="molecule type" value="Genomic_DNA"/>
</dbReference>
<keyword evidence="1" id="KW-0436">Ligase</keyword>
<evidence type="ECO:0000313" key="7">
    <source>
        <dbReference type="EMBL" id="MCA9754736.1"/>
    </source>
</evidence>
<dbReference type="InterPro" id="IPR052032">
    <property type="entry name" value="ATP-dep_AA_Ligase"/>
</dbReference>
<dbReference type="Pfam" id="PF02222">
    <property type="entry name" value="ATP-grasp"/>
    <property type="match status" value="1"/>
</dbReference>
<dbReference type="GO" id="GO:0046872">
    <property type="term" value="F:metal ion binding"/>
    <property type="evidence" value="ECO:0007669"/>
    <property type="project" value="InterPro"/>
</dbReference>
<proteinExistence type="predicted"/>
<evidence type="ECO:0000256" key="3">
    <source>
        <dbReference type="ARBA" id="ARBA00022755"/>
    </source>
</evidence>
<gene>
    <name evidence="7" type="ORF">KDA27_02965</name>
</gene>
<dbReference type="InterPro" id="IPR013815">
    <property type="entry name" value="ATP_grasp_subdomain_1"/>
</dbReference>
<sequence length="395" mass="43676">MDTTLRFVKGATALPGAKLTLISQQPALAVPQDIRDALAAHRQVEDALDAEQLSQAVEELIPRFGKPHRILGALEQLQVPLAEVRQRLGVYGMTVEAAHNFRDKSRMKRVFESAGVPCAKHALIRDAAEAAKFVEAVGFPVVVKPPAGAGARNTFRLESAEQLREYLQAFQPRPDDPTLFEQFLTGREHSFDSICIRGELVWYSISKYYPTPLEVVENPWIQWCVVLPREVDGPEYRDVRHAARAALQAMGVGTALTHMEWFRRADGSVAISEVAARPPGAQFVTLISYAHDLDFYRAWPRLLATDSFDPPERKFACGAAFLRGQGTGKVVRIQGLEEAQKAIGELVVEAKLPRIGQSPAAGYEGDGYVILRHPDTHVVEKALSEVIRTIKVELG</sequence>
<dbReference type="GO" id="GO:0005524">
    <property type="term" value="F:ATP binding"/>
    <property type="evidence" value="ECO:0007669"/>
    <property type="project" value="UniProtKB-UniRule"/>
</dbReference>
<reference evidence="7" key="1">
    <citation type="submission" date="2020-04" db="EMBL/GenBank/DDBJ databases">
        <authorList>
            <person name="Zhang T."/>
        </authorList>
    </citation>
    <scope>NUCLEOTIDE SEQUENCE</scope>
    <source>
        <strain evidence="7">HKST-UBA02</strain>
    </source>
</reference>
<dbReference type="Proteomes" id="UP000739538">
    <property type="component" value="Unassembled WGS sequence"/>
</dbReference>
<evidence type="ECO:0000256" key="4">
    <source>
        <dbReference type="ARBA" id="ARBA00022840"/>
    </source>
</evidence>
<keyword evidence="2 5" id="KW-0547">Nucleotide-binding</keyword>
<dbReference type="PANTHER" id="PTHR43585:SF2">
    <property type="entry name" value="ATP-GRASP ENZYME FSQD"/>
    <property type="match status" value="1"/>
</dbReference>
<dbReference type="PANTHER" id="PTHR43585">
    <property type="entry name" value="FUMIPYRROLE BIOSYNTHESIS PROTEIN C"/>
    <property type="match status" value="1"/>
</dbReference>
<evidence type="ECO:0000256" key="5">
    <source>
        <dbReference type="PROSITE-ProRule" id="PRU00409"/>
    </source>
</evidence>
<dbReference type="InterPro" id="IPR003135">
    <property type="entry name" value="ATP-grasp_carboxylate-amine"/>
</dbReference>
<dbReference type="Gene3D" id="3.30.470.20">
    <property type="entry name" value="ATP-grasp fold, B domain"/>
    <property type="match status" value="1"/>
</dbReference>
<evidence type="ECO:0000256" key="1">
    <source>
        <dbReference type="ARBA" id="ARBA00022598"/>
    </source>
</evidence>
<dbReference type="Gene3D" id="3.30.1490.20">
    <property type="entry name" value="ATP-grasp fold, A domain"/>
    <property type="match status" value="1"/>
</dbReference>
<feature type="domain" description="ATP-grasp" evidence="6">
    <location>
        <begin position="108"/>
        <end position="304"/>
    </location>
</feature>
<dbReference type="AlphaFoldDB" id="A0A956N9A0"/>
<comment type="caution">
    <text evidence="7">The sequence shown here is derived from an EMBL/GenBank/DDBJ whole genome shotgun (WGS) entry which is preliminary data.</text>
</comment>
<keyword evidence="4 5" id="KW-0067">ATP-binding</keyword>
<name>A0A956N9A0_UNCEI</name>
<evidence type="ECO:0000313" key="8">
    <source>
        <dbReference type="Proteomes" id="UP000739538"/>
    </source>
</evidence>
<dbReference type="Gene3D" id="3.40.50.20">
    <property type="match status" value="1"/>
</dbReference>